<evidence type="ECO:0000256" key="1">
    <source>
        <dbReference type="SAM" id="SignalP"/>
    </source>
</evidence>
<keyword evidence="1" id="KW-0732">Signal</keyword>
<evidence type="ECO:0000313" key="4">
    <source>
        <dbReference type="Proteomes" id="UP000245667"/>
    </source>
</evidence>
<evidence type="ECO:0008006" key="6">
    <source>
        <dbReference type="Google" id="ProtNLM"/>
    </source>
</evidence>
<feature type="signal peptide" evidence="1">
    <location>
        <begin position="1"/>
        <end position="21"/>
    </location>
</feature>
<dbReference type="Proteomes" id="UP000651837">
    <property type="component" value="Unassembled WGS sequence"/>
</dbReference>
<dbReference type="EMBL" id="JACWLN010000017">
    <property type="protein sequence ID" value="MBD1263100.1"/>
    <property type="molecule type" value="Genomic_DNA"/>
</dbReference>
<dbReference type="AlphaFoldDB" id="A0A316DKN7"/>
<keyword evidence="5" id="KW-1185">Reference proteome</keyword>
<gene>
    <name evidence="2" type="ORF">HZY62_21100</name>
    <name evidence="3" type="ORF">LX92_04272</name>
</gene>
<organism evidence="3 4">
    <name type="scientific">Maribacter polysiphoniae</name>
    <dbReference type="NCBI Taxonomy" id="429344"/>
    <lineage>
        <taxon>Bacteria</taxon>
        <taxon>Pseudomonadati</taxon>
        <taxon>Bacteroidota</taxon>
        <taxon>Flavobacteriia</taxon>
        <taxon>Flavobacteriales</taxon>
        <taxon>Flavobacteriaceae</taxon>
        <taxon>Maribacter</taxon>
    </lineage>
</organism>
<evidence type="ECO:0000313" key="2">
    <source>
        <dbReference type="EMBL" id="MBD1263100.1"/>
    </source>
</evidence>
<proteinExistence type="predicted"/>
<evidence type="ECO:0000313" key="3">
    <source>
        <dbReference type="EMBL" id="PWK18807.1"/>
    </source>
</evidence>
<comment type="caution">
    <text evidence="3">The sequence shown here is derived from an EMBL/GenBank/DDBJ whole genome shotgun (WGS) entry which is preliminary data.</text>
</comment>
<dbReference type="Proteomes" id="UP000245667">
    <property type="component" value="Unassembled WGS sequence"/>
</dbReference>
<accession>A0A316DKN7</accession>
<dbReference type="RefSeq" id="WP_109654863.1">
    <property type="nucleotide sequence ID" value="NZ_CAJQNU010000020.1"/>
</dbReference>
<reference evidence="3 4" key="1">
    <citation type="submission" date="2018-05" db="EMBL/GenBank/DDBJ databases">
        <title>Genomic Encyclopedia of Archaeal and Bacterial Type Strains, Phase II (KMG-II): from individual species to whole genera.</title>
        <authorList>
            <person name="Goeker M."/>
        </authorList>
    </citation>
    <scope>NUCLEOTIDE SEQUENCE [LARGE SCALE GENOMIC DNA]</scope>
    <source>
        <strain evidence="3 4">DSM 23514</strain>
    </source>
</reference>
<name>A0A316DKN7_9FLAO</name>
<feature type="chain" id="PRO_5016341419" description="DUF4296 domain-containing protein" evidence="1">
    <location>
        <begin position="22"/>
        <end position="121"/>
    </location>
</feature>
<reference evidence="2 5" key="2">
    <citation type="submission" date="2020-07" db="EMBL/GenBank/DDBJ databases">
        <title>The draft genome sequence of Maribacter polysiphoniae KCTC 22021.</title>
        <authorList>
            <person name="Mu L."/>
        </authorList>
    </citation>
    <scope>NUCLEOTIDE SEQUENCE [LARGE SCALE GENOMIC DNA]</scope>
    <source>
        <strain evidence="2 5">KCTC 22021</strain>
    </source>
</reference>
<sequence>MKTKATLLIICAFGLFSTCHAQSKTKQDSSAQMNLLDEQTKMFSGIFKLAGAGEENPLAGAQNYLELIEKMDAPEELKQQLREKYNIYDSSLDPKKKDSLKLMVDKMLNNAMEKTKNDPQQ</sequence>
<dbReference type="EMBL" id="QGGQ01000016">
    <property type="protein sequence ID" value="PWK18807.1"/>
    <property type="molecule type" value="Genomic_DNA"/>
</dbReference>
<evidence type="ECO:0000313" key="5">
    <source>
        <dbReference type="Proteomes" id="UP000651837"/>
    </source>
</evidence>
<protein>
    <recommendedName>
        <fullName evidence="6">DUF4296 domain-containing protein</fullName>
    </recommendedName>
</protein>
<dbReference type="OrthoDB" id="1178642at2"/>